<name>M0LVY7_9EURY</name>
<sequence>MPQSVGCSGKNPQERALEAPGYTGKSYVLSVPVKHRSYPEQVGSSAGAESVQCFNRIFELARWAKRRPDDERSLAAVADSVRIARCNNDRLAREQDALLAVYVDDGATVEHFGACLGPWMQAGRSAVYPDWEFTIHQQVRSPVVDTAFEERDASTRCRVFDSVWVVACLTL</sequence>
<dbReference type="PATRIC" id="fig|1132509.6.peg.2821"/>
<dbReference type="Proteomes" id="UP000011566">
    <property type="component" value="Unassembled WGS sequence"/>
</dbReference>
<comment type="caution">
    <text evidence="1">The sequence shown here is derived from an EMBL/GenBank/DDBJ whole genome shotgun (WGS) entry which is preliminary data.</text>
</comment>
<keyword evidence="2" id="KW-1185">Reference proteome</keyword>
<evidence type="ECO:0000313" key="2">
    <source>
        <dbReference type="Proteomes" id="UP000011566"/>
    </source>
</evidence>
<protein>
    <submittedName>
        <fullName evidence="1">Uncharacterized protein</fullName>
    </submittedName>
</protein>
<reference evidence="1 2" key="1">
    <citation type="journal article" date="2014" name="PLoS Genet.">
        <title>Phylogenetically driven sequencing of extremely halophilic archaea reveals strategies for static and dynamic osmo-response.</title>
        <authorList>
            <person name="Becker E.A."/>
            <person name="Seitzer P.M."/>
            <person name="Tritt A."/>
            <person name="Larsen D."/>
            <person name="Krusor M."/>
            <person name="Yao A.I."/>
            <person name="Wu D."/>
            <person name="Madern D."/>
            <person name="Eisen J.A."/>
            <person name="Darling A.E."/>
            <person name="Facciotti M.T."/>
        </authorList>
    </citation>
    <scope>NUCLEOTIDE SEQUENCE [LARGE SCALE GENOMIC DNA]</scope>
    <source>
        <strain evidence="1 2">100A6</strain>
    </source>
</reference>
<dbReference type="EMBL" id="AOMB01000033">
    <property type="protein sequence ID" value="EMA37752.1"/>
    <property type="molecule type" value="Genomic_DNA"/>
</dbReference>
<accession>M0LVY7</accession>
<evidence type="ECO:0000313" key="1">
    <source>
        <dbReference type="EMBL" id="EMA37752.1"/>
    </source>
</evidence>
<proteinExistence type="predicted"/>
<gene>
    <name evidence="1" type="ORF">C447_12290</name>
</gene>
<organism evidence="1 2">
    <name type="scientific">Halococcus hamelinensis 100A6</name>
    <dbReference type="NCBI Taxonomy" id="1132509"/>
    <lineage>
        <taxon>Archaea</taxon>
        <taxon>Methanobacteriati</taxon>
        <taxon>Methanobacteriota</taxon>
        <taxon>Stenosarchaea group</taxon>
        <taxon>Halobacteria</taxon>
        <taxon>Halobacteriales</taxon>
        <taxon>Halococcaceae</taxon>
        <taxon>Halococcus</taxon>
    </lineage>
</organism>
<dbReference type="AlphaFoldDB" id="M0LVY7"/>